<proteinExistence type="inferred from homology"/>
<dbReference type="PROSITE" id="PS00503">
    <property type="entry name" value="PECTINESTERASE_2"/>
    <property type="match status" value="1"/>
</dbReference>
<evidence type="ECO:0000256" key="1">
    <source>
        <dbReference type="ARBA" id="ARBA00004613"/>
    </source>
</evidence>
<dbReference type="SUPFAM" id="SSF51126">
    <property type="entry name" value="Pectin lyase-like"/>
    <property type="match status" value="1"/>
</dbReference>
<evidence type="ECO:0000313" key="13">
    <source>
        <dbReference type="Proteomes" id="UP001454036"/>
    </source>
</evidence>
<evidence type="ECO:0000313" key="12">
    <source>
        <dbReference type="EMBL" id="GAA0186886.1"/>
    </source>
</evidence>
<keyword evidence="13" id="KW-1185">Reference proteome</keyword>
<keyword evidence="10" id="KW-0732">Signal</keyword>
<dbReference type="GO" id="GO:0045490">
    <property type="term" value="P:pectin catabolic process"/>
    <property type="evidence" value="ECO:0007669"/>
    <property type="project" value="UniProtKB-UniRule"/>
</dbReference>
<dbReference type="EMBL" id="BAABME010014139">
    <property type="protein sequence ID" value="GAA0186886.1"/>
    <property type="molecule type" value="Genomic_DNA"/>
</dbReference>
<comment type="pathway">
    <text evidence="2 10">Glycan metabolism; pectin degradation; 2-dehydro-3-deoxy-D-gluconate from pectin: step 1/5.</text>
</comment>
<dbReference type="GO" id="GO:0005576">
    <property type="term" value="C:extracellular region"/>
    <property type="evidence" value="ECO:0007669"/>
    <property type="project" value="UniProtKB-SubCell"/>
</dbReference>
<feature type="chain" id="PRO_5043103645" description="Pectinesterase" evidence="10">
    <location>
        <begin position="27"/>
        <end position="314"/>
    </location>
</feature>
<dbReference type="InterPro" id="IPR033131">
    <property type="entry name" value="Pectinesterase_Asp_AS"/>
</dbReference>
<keyword evidence="7 10" id="KW-0063">Aspartyl esterase</keyword>
<dbReference type="PANTHER" id="PTHR31321:SF87">
    <property type="entry name" value="PECTINESTERASE 63-RELATED"/>
    <property type="match status" value="1"/>
</dbReference>
<feature type="active site" evidence="9">
    <location>
        <position position="222"/>
    </location>
</feature>
<name>A0AAV3S3A9_LITER</name>
<comment type="catalytic activity">
    <reaction evidence="8 10">
        <text>[(1-&gt;4)-alpha-D-galacturonosyl methyl ester](n) + n H2O = [(1-&gt;4)-alpha-D-galacturonosyl](n) + n methanol + n H(+)</text>
        <dbReference type="Rhea" id="RHEA:22380"/>
        <dbReference type="Rhea" id="RHEA-COMP:14570"/>
        <dbReference type="Rhea" id="RHEA-COMP:14573"/>
        <dbReference type="ChEBI" id="CHEBI:15377"/>
        <dbReference type="ChEBI" id="CHEBI:15378"/>
        <dbReference type="ChEBI" id="CHEBI:17790"/>
        <dbReference type="ChEBI" id="CHEBI:140522"/>
        <dbReference type="ChEBI" id="CHEBI:140523"/>
        <dbReference type="EC" id="3.1.1.11"/>
    </reaction>
</comment>
<evidence type="ECO:0000256" key="2">
    <source>
        <dbReference type="ARBA" id="ARBA00005184"/>
    </source>
</evidence>
<reference evidence="12 13" key="1">
    <citation type="submission" date="2024-01" db="EMBL/GenBank/DDBJ databases">
        <title>The complete chloroplast genome sequence of Lithospermum erythrorhizon: insights into the phylogenetic relationship among Boraginaceae species and the maternal lineages of purple gromwells.</title>
        <authorList>
            <person name="Okada T."/>
            <person name="Watanabe K."/>
        </authorList>
    </citation>
    <scope>NUCLEOTIDE SEQUENCE [LARGE SCALE GENOMIC DNA]</scope>
</reference>
<dbReference type="GO" id="GO:0030599">
    <property type="term" value="F:pectinesterase activity"/>
    <property type="evidence" value="ECO:0007669"/>
    <property type="project" value="UniProtKB-UniRule"/>
</dbReference>
<gene>
    <name evidence="12" type="ORF">LIER_34174</name>
</gene>
<dbReference type="InterPro" id="IPR000070">
    <property type="entry name" value="Pectinesterase_cat"/>
</dbReference>
<evidence type="ECO:0000256" key="8">
    <source>
        <dbReference type="ARBA" id="ARBA00047928"/>
    </source>
</evidence>
<evidence type="ECO:0000256" key="10">
    <source>
        <dbReference type="RuleBase" id="RU000589"/>
    </source>
</evidence>
<evidence type="ECO:0000256" key="5">
    <source>
        <dbReference type="ARBA" id="ARBA00022525"/>
    </source>
</evidence>
<protein>
    <recommendedName>
        <fullName evidence="4 10">Pectinesterase</fullName>
        <ecNumber evidence="4 10">3.1.1.11</ecNumber>
    </recommendedName>
</protein>
<comment type="caution">
    <text evidence="12">The sequence shown here is derived from an EMBL/GenBank/DDBJ whole genome shotgun (WGS) entry which is preliminary data.</text>
</comment>
<dbReference type="PANTHER" id="PTHR31321">
    <property type="entry name" value="ACYL-COA THIOESTER HYDROLASE YBHC-RELATED"/>
    <property type="match status" value="1"/>
</dbReference>
<sequence length="314" mass="34837">MARERKNIDMETFLVTILVLIPIAFSNDVTPIPADASQVQSWFNQHVQPLSARMGTVDPALANAEASVKVIRVAKDGTGNFNNIKAALSSIPQDNKNRIIIRIGPGTYKERIKVEWTKPFVTFYGDPNNMPLLVSEGNANTYGTMDSATLIVEADYFSAVNVMIQNTSPRPTGKPKQQALAMRIAADKASFYNCKFFGFQDTLCDNFGKHFYKDCYIEGTVDFIFGDGKSIYLNCEFHVIPGDQMAMIAAQSGGRKAEDEGFSMVHCKVTGTGGIAYLGRAWMRYPKVVYSYCHLSDVVQKEGWFNSRNNANNA</sequence>
<dbReference type="Pfam" id="PF01095">
    <property type="entry name" value="Pectinesterase"/>
    <property type="match status" value="1"/>
</dbReference>
<accession>A0AAV3S3A9</accession>
<feature type="signal peptide" evidence="10">
    <location>
        <begin position="1"/>
        <end position="26"/>
    </location>
</feature>
<dbReference type="InterPro" id="IPR012334">
    <property type="entry name" value="Pectin_lyas_fold"/>
</dbReference>
<dbReference type="Proteomes" id="UP001454036">
    <property type="component" value="Unassembled WGS sequence"/>
</dbReference>
<evidence type="ECO:0000256" key="3">
    <source>
        <dbReference type="ARBA" id="ARBA00008891"/>
    </source>
</evidence>
<keyword evidence="5" id="KW-0964">Secreted</keyword>
<comment type="similarity">
    <text evidence="3">Belongs to the pectinesterase family.</text>
</comment>
<keyword evidence="6 10" id="KW-0378">Hydrolase</keyword>
<dbReference type="EC" id="3.1.1.11" evidence="4 10"/>
<comment type="subcellular location">
    <subcellularLocation>
        <location evidence="1">Secreted</location>
    </subcellularLocation>
</comment>
<dbReference type="GO" id="GO:0042545">
    <property type="term" value="P:cell wall modification"/>
    <property type="evidence" value="ECO:0007669"/>
    <property type="project" value="UniProtKB-UniRule"/>
</dbReference>
<evidence type="ECO:0000256" key="4">
    <source>
        <dbReference type="ARBA" id="ARBA00013229"/>
    </source>
</evidence>
<evidence type="ECO:0000256" key="6">
    <source>
        <dbReference type="ARBA" id="ARBA00022801"/>
    </source>
</evidence>
<evidence type="ECO:0000256" key="7">
    <source>
        <dbReference type="ARBA" id="ARBA00023085"/>
    </source>
</evidence>
<dbReference type="InterPro" id="IPR011050">
    <property type="entry name" value="Pectin_lyase_fold/virulence"/>
</dbReference>
<organism evidence="12 13">
    <name type="scientific">Lithospermum erythrorhizon</name>
    <name type="common">Purple gromwell</name>
    <name type="synonym">Lithospermum officinale var. erythrorhizon</name>
    <dbReference type="NCBI Taxonomy" id="34254"/>
    <lineage>
        <taxon>Eukaryota</taxon>
        <taxon>Viridiplantae</taxon>
        <taxon>Streptophyta</taxon>
        <taxon>Embryophyta</taxon>
        <taxon>Tracheophyta</taxon>
        <taxon>Spermatophyta</taxon>
        <taxon>Magnoliopsida</taxon>
        <taxon>eudicotyledons</taxon>
        <taxon>Gunneridae</taxon>
        <taxon>Pentapetalae</taxon>
        <taxon>asterids</taxon>
        <taxon>lamiids</taxon>
        <taxon>Boraginales</taxon>
        <taxon>Boraginaceae</taxon>
        <taxon>Boraginoideae</taxon>
        <taxon>Lithospermeae</taxon>
        <taxon>Lithospermum</taxon>
    </lineage>
</organism>
<feature type="domain" description="Pectinesterase catalytic" evidence="11">
    <location>
        <begin position="71"/>
        <end position="308"/>
    </location>
</feature>
<evidence type="ECO:0000259" key="11">
    <source>
        <dbReference type="Pfam" id="PF01095"/>
    </source>
</evidence>
<evidence type="ECO:0000256" key="9">
    <source>
        <dbReference type="PROSITE-ProRule" id="PRU10040"/>
    </source>
</evidence>
<dbReference type="AlphaFoldDB" id="A0AAV3S3A9"/>
<dbReference type="Gene3D" id="2.160.20.10">
    <property type="entry name" value="Single-stranded right-handed beta-helix, Pectin lyase-like"/>
    <property type="match status" value="1"/>
</dbReference>